<accession>A0AAV8Z8U1</accession>
<dbReference type="EMBL" id="JAPWTK010000009">
    <property type="protein sequence ID" value="KAJ8960199.1"/>
    <property type="molecule type" value="Genomic_DNA"/>
</dbReference>
<organism evidence="2 3">
    <name type="scientific">Aromia moschata</name>
    <dbReference type="NCBI Taxonomy" id="1265417"/>
    <lineage>
        <taxon>Eukaryota</taxon>
        <taxon>Metazoa</taxon>
        <taxon>Ecdysozoa</taxon>
        <taxon>Arthropoda</taxon>
        <taxon>Hexapoda</taxon>
        <taxon>Insecta</taxon>
        <taxon>Pterygota</taxon>
        <taxon>Neoptera</taxon>
        <taxon>Endopterygota</taxon>
        <taxon>Coleoptera</taxon>
        <taxon>Polyphaga</taxon>
        <taxon>Cucujiformia</taxon>
        <taxon>Chrysomeloidea</taxon>
        <taxon>Cerambycidae</taxon>
        <taxon>Cerambycinae</taxon>
        <taxon>Callichromatini</taxon>
        <taxon>Aromia</taxon>
    </lineage>
</organism>
<dbReference type="Proteomes" id="UP001162162">
    <property type="component" value="Unassembled WGS sequence"/>
</dbReference>
<protein>
    <submittedName>
        <fullName evidence="2">Uncharacterized protein</fullName>
    </submittedName>
</protein>
<gene>
    <name evidence="2" type="ORF">NQ318_003923</name>
</gene>
<evidence type="ECO:0000313" key="3">
    <source>
        <dbReference type="Proteomes" id="UP001162162"/>
    </source>
</evidence>
<comment type="caution">
    <text evidence="2">The sequence shown here is derived from an EMBL/GenBank/DDBJ whole genome shotgun (WGS) entry which is preliminary data.</text>
</comment>
<dbReference type="AlphaFoldDB" id="A0AAV8Z8U1"/>
<sequence length="167" mass="18687">MNPIHFCKRKFKPSNSGCVNIFAVDSYTPPGCRDRQRKYIEGEKVATFLAILGALSFFQKAVHVAFQQPVIPEDLIQVDAIIQDRYHDKTFTYIRFYTERPNPTVVLKTFQFAECSGFEAPEIRLSPSSVGCTSSCIAQGHGVDVESRQRDASNTDAGNQQMSTSIL</sequence>
<name>A0AAV8Z8U1_9CUCU</name>
<feature type="compositionally biased region" description="Polar residues" evidence="1">
    <location>
        <begin position="154"/>
        <end position="167"/>
    </location>
</feature>
<feature type="region of interest" description="Disordered" evidence="1">
    <location>
        <begin position="147"/>
        <end position="167"/>
    </location>
</feature>
<evidence type="ECO:0000256" key="1">
    <source>
        <dbReference type="SAM" id="MobiDB-lite"/>
    </source>
</evidence>
<evidence type="ECO:0000313" key="2">
    <source>
        <dbReference type="EMBL" id="KAJ8960199.1"/>
    </source>
</evidence>
<reference evidence="2" key="1">
    <citation type="journal article" date="2023" name="Insect Mol. Biol.">
        <title>Genome sequencing provides insights into the evolution of gene families encoding plant cell wall-degrading enzymes in longhorned beetles.</title>
        <authorList>
            <person name="Shin N.R."/>
            <person name="Okamura Y."/>
            <person name="Kirsch R."/>
            <person name="Pauchet Y."/>
        </authorList>
    </citation>
    <scope>NUCLEOTIDE SEQUENCE</scope>
    <source>
        <strain evidence="2">AMC_N1</strain>
    </source>
</reference>
<proteinExistence type="predicted"/>
<keyword evidence="3" id="KW-1185">Reference proteome</keyword>